<dbReference type="OrthoDB" id="9785724at2"/>
<dbReference type="InterPro" id="IPR000868">
    <property type="entry name" value="Isochorismatase-like_dom"/>
</dbReference>
<reference evidence="3 4" key="1">
    <citation type="submission" date="2019-07" db="EMBL/GenBank/DDBJ databases">
        <authorList>
            <person name="Kim J."/>
        </authorList>
    </citation>
    <scope>NUCLEOTIDE SEQUENCE [LARGE SCALE GENOMIC DNA]</scope>
    <source>
        <strain evidence="3 4">MJ1a</strain>
    </source>
</reference>
<dbReference type="PRINTS" id="PR01398">
    <property type="entry name" value="ISCHRISMTASE"/>
</dbReference>
<dbReference type="InterPro" id="IPR036380">
    <property type="entry name" value="Isochorismatase-like_sf"/>
</dbReference>
<dbReference type="SUPFAM" id="SSF52499">
    <property type="entry name" value="Isochorismatase-like hydrolases"/>
    <property type="match status" value="1"/>
</dbReference>
<dbReference type="EMBL" id="VOEI01000001">
    <property type="protein sequence ID" value="TWR28175.1"/>
    <property type="molecule type" value="Genomic_DNA"/>
</dbReference>
<protein>
    <submittedName>
        <fullName evidence="3">Cysteine hydrolase</fullName>
    </submittedName>
</protein>
<accession>A0A563U9Z9</accession>
<gene>
    <name evidence="3" type="ORF">FPZ42_02895</name>
</gene>
<sequence length="186" mass="20223">MATANTALLLMDLQPAILAGMPNDKLAELLDRVNKAANAARAHQIPVIYVALSFRPGTPEVSSNNQFFDAARSRFDNPDFANIHPDVAPQTGDIIVYKKRFSAFTGSDLDVVLRGLNVKHLVLAGVSTSGVVLSTTREAADKDLQLTILADGCFDADEETHRVLLTKVFPRQAGMKTIDEWCEGLD</sequence>
<evidence type="ECO:0000313" key="3">
    <source>
        <dbReference type="EMBL" id="TWR28175.1"/>
    </source>
</evidence>
<feature type="domain" description="Isochorismatase-like" evidence="2">
    <location>
        <begin position="6"/>
        <end position="176"/>
    </location>
</feature>
<dbReference type="CDD" id="cd00431">
    <property type="entry name" value="cysteine_hydrolases"/>
    <property type="match status" value="1"/>
</dbReference>
<keyword evidence="1 3" id="KW-0378">Hydrolase</keyword>
<evidence type="ECO:0000256" key="1">
    <source>
        <dbReference type="ARBA" id="ARBA00022801"/>
    </source>
</evidence>
<name>A0A563U9Z9_9SPHI</name>
<comment type="caution">
    <text evidence="3">The sequence shown here is derived from an EMBL/GenBank/DDBJ whole genome shotgun (WGS) entry which is preliminary data.</text>
</comment>
<evidence type="ECO:0000259" key="2">
    <source>
        <dbReference type="Pfam" id="PF00857"/>
    </source>
</evidence>
<dbReference type="GO" id="GO:0008908">
    <property type="term" value="F:isochorismatase activity"/>
    <property type="evidence" value="ECO:0007669"/>
    <property type="project" value="InterPro"/>
</dbReference>
<dbReference type="Proteomes" id="UP000318010">
    <property type="component" value="Unassembled WGS sequence"/>
</dbReference>
<dbReference type="PANTHER" id="PTHR43540">
    <property type="entry name" value="PEROXYUREIDOACRYLATE/UREIDOACRYLATE AMIDOHYDROLASE-RELATED"/>
    <property type="match status" value="1"/>
</dbReference>
<dbReference type="Gene3D" id="3.40.50.850">
    <property type="entry name" value="Isochorismatase-like"/>
    <property type="match status" value="1"/>
</dbReference>
<dbReference type="RefSeq" id="WP_146268971.1">
    <property type="nucleotide sequence ID" value="NZ_VOEI01000001.1"/>
</dbReference>
<dbReference type="AlphaFoldDB" id="A0A563U9Z9"/>
<dbReference type="InterPro" id="IPR050272">
    <property type="entry name" value="Isochorismatase-like_hydrls"/>
</dbReference>
<dbReference type="InterPro" id="IPR016291">
    <property type="entry name" value="Isochorismatase"/>
</dbReference>
<keyword evidence="4" id="KW-1185">Reference proteome</keyword>
<proteinExistence type="predicted"/>
<dbReference type="Pfam" id="PF00857">
    <property type="entry name" value="Isochorismatase"/>
    <property type="match status" value="1"/>
</dbReference>
<evidence type="ECO:0000313" key="4">
    <source>
        <dbReference type="Proteomes" id="UP000318010"/>
    </source>
</evidence>
<organism evidence="3 4">
    <name type="scientific">Mucilaginibacter achroorhodeus</name>
    <dbReference type="NCBI Taxonomy" id="2599294"/>
    <lineage>
        <taxon>Bacteria</taxon>
        <taxon>Pseudomonadati</taxon>
        <taxon>Bacteroidota</taxon>
        <taxon>Sphingobacteriia</taxon>
        <taxon>Sphingobacteriales</taxon>
        <taxon>Sphingobacteriaceae</taxon>
        <taxon>Mucilaginibacter</taxon>
    </lineage>
</organism>